<evidence type="ECO:0008006" key="14">
    <source>
        <dbReference type="Google" id="ProtNLM"/>
    </source>
</evidence>
<evidence type="ECO:0000256" key="3">
    <source>
        <dbReference type="ARBA" id="ARBA00022692"/>
    </source>
</evidence>
<evidence type="ECO:0000313" key="10">
    <source>
        <dbReference type="EMBL" id="TPX47423.1"/>
    </source>
</evidence>
<dbReference type="EMBL" id="QEAN01000072">
    <property type="protein sequence ID" value="TPX50095.1"/>
    <property type="molecule type" value="Genomic_DNA"/>
</dbReference>
<keyword evidence="5 9" id="KW-1133">Transmembrane helix</keyword>
<dbReference type="GO" id="GO:0046514">
    <property type="term" value="P:ceramide catabolic process"/>
    <property type="evidence" value="ECO:0007669"/>
    <property type="project" value="TreeGrafter"/>
</dbReference>
<evidence type="ECO:0000256" key="9">
    <source>
        <dbReference type="SAM" id="Phobius"/>
    </source>
</evidence>
<feature type="transmembrane region" description="Helical" evidence="9">
    <location>
        <begin position="121"/>
        <end position="139"/>
    </location>
</feature>
<accession>A0A507D7E3</accession>
<dbReference type="PANTHER" id="PTHR46187:SF3">
    <property type="entry name" value="ALKALINE CERAMIDASE 3"/>
    <property type="match status" value="1"/>
</dbReference>
<organism evidence="10 13">
    <name type="scientific">Synchytrium endobioticum</name>
    <dbReference type="NCBI Taxonomy" id="286115"/>
    <lineage>
        <taxon>Eukaryota</taxon>
        <taxon>Fungi</taxon>
        <taxon>Fungi incertae sedis</taxon>
        <taxon>Chytridiomycota</taxon>
        <taxon>Chytridiomycota incertae sedis</taxon>
        <taxon>Chytridiomycetes</taxon>
        <taxon>Synchytriales</taxon>
        <taxon>Synchytriaceae</taxon>
        <taxon>Synchytrium</taxon>
    </lineage>
</organism>
<dbReference type="GO" id="GO:0016811">
    <property type="term" value="F:hydrolase activity, acting on carbon-nitrogen (but not peptide) bonds, in linear amides"/>
    <property type="evidence" value="ECO:0007669"/>
    <property type="project" value="InterPro"/>
</dbReference>
<protein>
    <recommendedName>
        <fullName evidence="14">Ceramidase</fullName>
    </recommendedName>
</protein>
<dbReference type="OrthoDB" id="187171at2759"/>
<feature type="transmembrane region" description="Helical" evidence="9">
    <location>
        <begin position="220"/>
        <end position="244"/>
    </location>
</feature>
<evidence type="ECO:0000313" key="12">
    <source>
        <dbReference type="Proteomes" id="UP000317494"/>
    </source>
</evidence>
<gene>
    <name evidence="10" type="ORF">SeLEV6574_g02696</name>
    <name evidence="11" type="ORF">SeMB42_g02363</name>
</gene>
<keyword evidence="4" id="KW-0378">Hydrolase</keyword>
<name>A0A507D7E3_9FUNG</name>
<dbReference type="AlphaFoldDB" id="A0A507D7E3"/>
<evidence type="ECO:0000313" key="13">
    <source>
        <dbReference type="Proteomes" id="UP000320475"/>
    </source>
</evidence>
<evidence type="ECO:0000256" key="4">
    <source>
        <dbReference type="ARBA" id="ARBA00022801"/>
    </source>
</evidence>
<evidence type="ECO:0000256" key="2">
    <source>
        <dbReference type="ARBA" id="ARBA00009780"/>
    </source>
</evidence>
<evidence type="ECO:0000256" key="1">
    <source>
        <dbReference type="ARBA" id="ARBA00004141"/>
    </source>
</evidence>
<dbReference type="STRING" id="286115.A0A507D7E3"/>
<proteinExistence type="inferred from homology"/>
<comment type="similarity">
    <text evidence="2">Belongs to the alkaline ceramidase family.</text>
</comment>
<feature type="binding site" evidence="7">
    <location>
        <position position="25"/>
    </location>
    <ligand>
        <name>Ca(2+)</name>
        <dbReference type="ChEBI" id="CHEBI:29108"/>
    </ligand>
</feature>
<feature type="binding site" evidence="8">
    <location>
        <position position="230"/>
    </location>
    <ligand>
        <name>Zn(2+)</name>
        <dbReference type="ChEBI" id="CHEBI:29105"/>
        <note>catalytic</note>
    </ligand>
</feature>
<dbReference type="GO" id="GO:0046872">
    <property type="term" value="F:metal ion binding"/>
    <property type="evidence" value="ECO:0007669"/>
    <property type="project" value="UniProtKB-KW"/>
</dbReference>
<dbReference type="Proteomes" id="UP000317494">
    <property type="component" value="Unassembled WGS sequence"/>
</dbReference>
<evidence type="ECO:0000256" key="7">
    <source>
        <dbReference type="PIRSR" id="PIRSR608901-1"/>
    </source>
</evidence>
<sequence>MHIPSEANPQLGVWGPPSSTVDWCEENYVVSPHVAEYWNTFSNLVFLVLVAIGLDSCRRCNSEWRFVVAYINLGLVGLGSMLFHGTLLYESQLLDELPMLYGMAAFLFCVFQMWPPERHSTILAISLISLSLLITMWYLSTRNFLIFALAFFCELMLAAITPIFYIRSLAPMHPKDATRLARTFAGTWLSFASAFALWIADNTMCESLREWRTHVGYPLRIASEFHACWHLLTAYAVYSGIVVFQHMRALILGRLDMDYVYYMGIPICVPKTKRD</sequence>
<dbReference type="Pfam" id="PF05875">
    <property type="entry name" value="Ceramidase"/>
    <property type="match status" value="1"/>
</dbReference>
<evidence type="ECO:0000313" key="11">
    <source>
        <dbReference type="EMBL" id="TPX50095.1"/>
    </source>
</evidence>
<keyword evidence="3 9" id="KW-0812">Transmembrane</keyword>
<evidence type="ECO:0000256" key="6">
    <source>
        <dbReference type="ARBA" id="ARBA00023136"/>
    </source>
</evidence>
<feature type="transmembrane region" description="Helical" evidence="9">
    <location>
        <begin position="37"/>
        <end position="54"/>
    </location>
</feature>
<dbReference type="EMBL" id="QEAM01000078">
    <property type="protein sequence ID" value="TPX47423.1"/>
    <property type="molecule type" value="Genomic_DNA"/>
</dbReference>
<evidence type="ECO:0000256" key="8">
    <source>
        <dbReference type="PIRSR" id="PIRSR608901-2"/>
    </source>
</evidence>
<comment type="cofactor">
    <cofactor evidence="8">
        <name>Zn(2+)</name>
        <dbReference type="ChEBI" id="CHEBI:29105"/>
    </cofactor>
</comment>
<keyword evidence="12" id="KW-1185">Reference proteome</keyword>
<dbReference type="GO" id="GO:0046513">
    <property type="term" value="P:ceramide biosynthetic process"/>
    <property type="evidence" value="ECO:0007669"/>
    <property type="project" value="TreeGrafter"/>
</dbReference>
<dbReference type="InterPro" id="IPR008901">
    <property type="entry name" value="ACER"/>
</dbReference>
<feature type="transmembrane region" description="Helical" evidence="9">
    <location>
        <begin position="145"/>
        <end position="168"/>
    </location>
</feature>
<dbReference type="GO" id="GO:0005789">
    <property type="term" value="C:endoplasmic reticulum membrane"/>
    <property type="evidence" value="ECO:0007669"/>
    <property type="project" value="TreeGrafter"/>
</dbReference>
<feature type="binding site" evidence="8">
    <location>
        <position position="226"/>
    </location>
    <ligand>
        <name>Zn(2+)</name>
        <dbReference type="ChEBI" id="CHEBI:29105"/>
        <note>catalytic</note>
    </ligand>
</feature>
<feature type="transmembrane region" description="Helical" evidence="9">
    <location>
        <begin position="180"/>
        <end position="200"/>
    </location>
</feature>
<comment type="caution">
    <text evidence="10">The sequence shown here is derived from an EMBL/GenBank/DDBJ whole genome shotgun (WGS) entry which is preliminary data.</text>
</comment>
<keyword evidence="6 9" id="KW-0472">Membrane</keyword>
<feature type="binding site" evidence="8">
    <location>
        <position position="84"/>
    </location>
    <ligand>
        <name>Zn(2+)</name>
        <dbReference type="ChEBI" id="CHEBI:29105"/>
        <note>catalytic</note>
    </ligand>
</feature>
<keyword evidence="8" id="KW-0862">Zinc</keyword>
<reference evidence="12 13" key="1">
    <citation type="journal article" date="2019" name="Sci. Rep.">
        <title>Comparative genomics of chytrid fungi reveal insights into the obligate biotrophic and pathogenic lifestyle of Synchytrium endobioticum.</title>
        <authorList>
            <person name="van de Vossenberg B.T.L.H."/>
            <person name="Warris S."/>
            <person name="Nguyen H.D.T."/>
            <person name="van Gent-Pelzer M.P.E."/>
            <person name="Joly D.L."/>
            <person name="van de Geest H.C."/>
            <person name="Bonants P.J.M."/>
            <person name="Smith D.S."/>
            <person name="Levesque C.A."/>
            <person name="van der Lee T.A.J."/>
        </authorList>
    </citation>
    <scope>NUCLEOTIDE SEQUENCE [LARGE SCALE GENOMIC DNA]</scope>
    <source>
        <strain evidence="10 13">LEV6574</strain>
        <strain evidence="11 12">MB42</strain>
    </source>
</reference>
<dbReference type="VEuPathDB" id="FungiDB:SeMB42_g02363"/>
<keyword evidence="7" id="KW-0479">Metal-binding</keyword>
<feature type="transmembrane region" description="Helical" evidence="9">
    <location>
        <begin position="66"/>
        <end position="85"/>
    </location>
</feature>
<feature type="binding site" evidence="7">
    <location>
        <position position="36"/>
    </location>
    <ligand>
        <name>Ca(2+)</name>
        <dbReference type="ChEBI" id="CHEBI:29108"/>
    </ligand>
</feature>
<dbReference type="Proteomes" id="UP000320475">
    <property type="component" value="Unassembled WGS sequence"/>
</dbReference>
<feature type="transmembrane region" description="Helical" evidence="9">
    <location>
        <begin position="97"/>
        <end position="114"/>
    </location>
</feature>
<feature type="binding site" evidence="7">
    <location>
        <position position="22"/>
    </location>
    <ligand>
        <name>Ca(2+)</name>
        <dbReference type="ChEBI" id="CHEBI:29108"/>
    </ligand>
</feature>
<keyword evidence="7" id="KW-0106">Calcium</keyword>
<comment type="subcellular location">
    <subcellularLocation>
        <location evidence="1">Membrane</location>
        <topology evidence="1">Multi-pass membrane protein</topology>
    </subcellularLocation>
</comment>
<evidence type="ECO:0000256" key="5">
    <source>
        <dbReference type="ARBA" id="ARBA00022989"/>
    </source>
</evidence>
<dbReference type="PANTHER" id="PTHR46187">
    <property type="entry name" value="ALKALINE CERAMIDASE 3"/>
    <property type="match status" value="1"/>
</dbReference>
<feature type="binding site" evidence="7">
    <location>
        <position position="23"/>
    </location>
    <ligand>
        <name>Ca(2+)</name>
        <dbReference type="ChEBI" id="CHEBI:29108"/>
    </ligand>
</feature>
<feature type="binding site" evidence="7">
    <location>
        <position position="27"/>
    </location>
    <ligand>
        <name>Ca(2+)</name>
        <dbReference type="ChEBI" id="CHEBI:29108"/>
    </ligand>
</feature>